<dbReference type="AlphaFoldDB" id="A0A9Q3KVS6"/>
<protein>
    <submittedName>
        <fullName evidence="2">Uncharacterized protein</fullName>
    </submittedName>
</protein>
<feature type="region of interest" description="Disordered" evidence="1">
    <location>
        <begin position="31"/>
        <end position="65"/>
    </location>
</feature>
<organism evidence="2 3">
    <name type="scientific">Austropuccinia psidii MF-1</name>
    <dbReference type="NCBI Taxonomy" id="1389203"/>
    <lineage>
        <taxon>Eukaryota</taxon>
        <taxon>Fungi</taxon>
        <taxon>Dikarya</taxon>
        <taxon>Basidiomycota</taxon>
        <taxon>Pucciniomycotina</taxon>
        <taxon>Pucciniomycetes</taxon>
        <taxon>Pucciniales</taxon>
        <taxon>Sphaerophragmiaceae</taxon>
        <taxon>Austropuccinia</taxon>
    </lineage>
</organism>
<accession>A0A9Q3KVS6</accession>
<evidence type="ECO:0000256" key="1">
    <source>
        <dbReference type="SAM" id="MobiDB-lite"/>
    </source>
</evidence>
<keyword evidence="3" id="KW-1185">Reference proteome</keyword>
<evidence type="ECO:0000313" key="2">
    <source>
        <dbReference type="EMBL" id="MBW0587096.1"/>
    </source>
</evidence>
<dbReference type="EMBL" id="AVOT02125893">
    <property type="protein sequence ID" value="MBW0587096.1"/>
    <property type="molecule type" value="Genomic_DNA"/>
</dbReference>
<evidence type="ECO:0000313" key="3">
    <source>
        <dbReference type="Proteomes" id="UP000765509"/>
    </source>
</evidence>
<reference evidence="2" key="1">
    <citation type="submission" date="2021-03" db="EMBL/GenBank/DDBJ databases">
        <title>Draft genome sequence of rust myrtle Austropuccinia psidii MF-1, a brazilian biotype.</title>
        <authorList>
            <person name="Quecine M.C."/>
            <person name="Pachon D.M.R."/>
            <person name="Bonatelli M.L."/>
            <person name="Correr F.H."/>
            <person name="Franceschini L.M."/>
            <person name="Leite T.F."/>
            <person name="Margarido G.R.A."/>
            <person name="Almeida C.A."/>
            <person name="Ferrarezi J.A."/>
            <person name="Labate C.A."/>
        </authorList>
    </citation>
    <scope>NUCLEOTIDE SEQUENCE</scope>
    <source>
        <strain evidence="2">MF-1</strain>
    </source>
</reference>
<dbReference type="Proteomes" id="UP000765509">
    <property type="component" value="Unassembled WGS sequence"/>
</dbReference>
<gene>
    <name evidence="2" type="ORF">O181_126811</name>
</gene>
<comment type="caution">
    <text evidence="2">The sequence shown here is derived from an EMBL/GenBank/DDBJ whole genome shotgun (WGS) entry which is preliminary data.</text>
</comment>
<name>A0A9Q3KVS6_9BASI</name>
<sequence>MAIFGVLESSGPYNPRAVGRTPRSTVCGGYWRPPGPKFDGDPGVQGDHKLAQSPRQPPLWPGPIDGAKATKILASPRMQRRSTVINSAPKGP</sequence>
<proteinExistence type="predicted"/>